<feature type="domain" description="YjiS-like" evidence="1">
    <location>
        <begin position="13"/>
        <end position="48"/>
    </location>
</feature>
<reference evidence="2 3" key="1">
    <citation type="submission" date="2014-08" db="EMBL/GenBank/DDBJ databases">
        <title>Draft genome sequence of a novel L-asparaginase producing marine bacterium, Halomonas campaniensis.</title>
        <authorList>
            <person name="Sundarakrishnan B."/>
            <person name="Moushumi Priya A."/>
            <person name="Raman G."/>
            <person name="Sakthivel N."/>
            <person name="Park S."/>
            <person name="Jayachandran S."/>
        </authorList>
    </citation>
    <scope>NUCLEOTIDE SEQUENCE [LARGE SCALE GENOMIC DNA]</scope>
    <source>
        <strain evidence="2 3">SK03</strain>
    </source>
</reference>
<dbReference type="EMBL" id="JPUA01000043">
    <property type="protein sequence ID" value="OWV27999.1"/>
    <property type="molecule type" value="Genomic_DNA"/>
</dbReference>
<keyword evidence="3" id="KW-1185">Reference proteome</keyword>
<protein>
    <recommendedName>
        <fullName evidence="1">YjiS-like domain-containing protein</fullName>
    </recommendedName>
</protein>
<sequence length="70" mass="8606">MPRFSLTQLRYQLRSQLRQYRHYHRSRRQLLALDDRLLDDIGIDRTQALKEGHKAFWKHTPLDEGPYENR</sequence>
<comment type="caution">
    <text evidence="2">The sequence shown here is derived from an EMBL/GenBank/DDBJ whole genome shotgun (WGS) entry which is preliminary data.</text>
</comment>
<accession>A0A2D0AXU2</accession>
<gene>
    <name evidence="2" type="ORF">JI62_20085</name>
</gene>
<proteinExistence type="predicted"/>
<evidence type="ECO:0000313" key="2">
    <source>
        <dbReference type="EMBL" id="OWV27999.1"/>
    </source>
</evidence>
<dbReference type="AlphaFoldDB" id="A0A2D0AXU2"/>
<evidence type="ECO:0000259" key="1">
    <source>
        <dbReference type="Pfam" id="PF06568"/>
    </source>
</evidence>
<name>A0A2D0AXU2_9GAMM</name>
<organism evidence="2 3">
    <name type="scientific">Halomonas campaniensis</name>
    <dbReference type="NCBI Taxonomy" id="213554"/>
    <lineage>
        <taxon>Bacteria</taxon>
        <taxon>Pseudomonadati</taxon>
        <taxon>Pseudomonadota</taxon>
        <taxon>Gammaproteobacteria</taxon>
        <taxon>Oceanospirillales</taxon>
        <taxon>Halomonadaceae</taxon>
        <taxon>Halomonas</taxon>
    </lineage>
</organism>
<dbReference type="Proteomes" id="UP000197334">
    <property type="component" value="Unassembled WGS sequence"/>
</dbReference>
<dbReference type="InterPro" id="IPR009506">
    <property type="entry name" value="YjiS-like"/>
</dbReference>
<dbReference type="RefSeq" id="WP_088701911.1">
    <property type="nucleotide sequence ID" value="NZ_JPUA01000043.1"/>
</dbReference>
<dbReference type="Pfam" id="PF06568">
    <property type="entry name" value="YjiS-like"/>
    <property type="match status" value="1"/>
</dbReference>
<evidence type="ECO:0000313" key="3">
    <source>
        <dbReference type="Proteomes" id="UP000197334"/>
    </source>
</evidence>